<feature type="domain" description="Metallo-beta-lactamase" evidence="1">
    <location>
        <begin position="24"/>
        <end position="229"/>
    </location>
</feature>
<dbReference type="CDD" id="cd07726">
    <property type="entry name" value="ST1585-like_MBL-fold"/>
    <property type="match status" value="1"/>
</dbReference>
<dbReference type="EC" id="3.1.2.6" evidence="2"/>
<evidence type="ECO:0000259" key="1">
    <source>
        <dbReference type="SMART" id="SM00849"/>
    </source>
</evidence>
<proteinExistence type="predicted"/>
<dbReference type="RefSeq" id="WP_183963380.1">
    <property type="nucleotide sequence ID" value="NZ_BAABEW010000003.1"/>
</dbReference>
<dbReference type="EMBL" id="JACHGB010000001">
    <property type="protein sequence ID" value="MBB5270187.1"/>
    <property type="molecule type" value="Genomic_DNA"/>
</dbReference>
<dbReference type="InterPro" id="IPR050855">
    <property type="entry name" value="NDM-1-like"/>
</dbReference>
<dbReference type="SUPFAM" id="SSF56281">
    <property type="entry name" value="Metallo-hydrolase/oxidoreductase"/>
    <property type="match status" value="1"/>
</dbReference>
<dbReference type="Proteomes" id="UP000532440">
    <property type="component" value="Unassembled WGS sequence"/>
</dbReference>
<dbReference type="Gene3D" id="3.60.15.10">
    <property type="entry name" value="Ribonuclease Z/Hydroxyacylglutathione hydrolase-like"/>
    <property type="match status" value="1"/>
</dbReference>
<dbReference type="InterPro" id="IPR036866">
    <property type="entry name" value="RibonucZ/Hydroxyglut_hydro"/>
</dbReference>
<name>A0A7W8HE48_9BURK</name>
<dbReference type="InterPro" id="IPR037482">
    <property type="entry name" value="ST1585_MBL-fold"/>
</dbReference>
<dbReference type="SMART" id="SM00849">
    <property type="entry name" value="Lactamase_B"/>
    <property type="match status" value="1"/>
</dbReference>
<dbReference type="InterPro" id="IPR001279">
    <property type="entry name" value="Metallo-B-lactamas"/>
</dbReference>
<dbReference type="PANTHER" id="PTHR42951:SF22">
    <property type="entry name" value="METALLO BETA-LACTAMASE SUPERFAMILY LIPOPROTEIN"/>
    <property type="match status" value="1"/>
</dbReference>
<accession>A0A7W8HE48</accession>
<organism evidence="2 3">
    <name type="scientific">Quisquiliibacterium transsilvanicum</name>
    <dbReference type="NCBI Taxonomy" id="1549638"/>
    <lineage>
        <taxon>Bacteria</taxon>
        <taxon>Pseudomonadati</taxon>
        <taxon>Pseudomonadota</taxon>
        <taxon>Betaproteobacteria</taxon>
        <taxon>Burkholderiales</taxon>
        <taxon>Burkholderiaceae</taxon>
        <taxon>Quisquiliibacterium</taxon>
    </lineage>
</organism>
<reference evidence="2 3" key="1">
    <citation type="submission" date="2020-08" db="EMBL/GenBank/DDBJ databases">
        <title>Genomic Encyclopedia of Type Strains, Phase IV (KMG-IV): sequencing the most valuable type-strain genomes for metagenomic binning, comparative biology and taxonomic classification.</title>
        <authorList>
            <person name="Goeker M."/>
        </authorList>
    </citation>
    <scope>NUCLEOTIDE SEQUENCE [LARGE SCALE GENOMIC DNA]</scope>
    <source>
        <strain evidence="2 3">DSM 29781</strain>
    </source>
</reference>
<dbReference type="PANTHER" id="PTHR42951">
    <property type="entry name" value="METALLO-BETA-LACTAMASE DOMAIN-CONTAINING"/>
    <property type="match status" value="1"/>
</dbReference>
<gene>
    <name evidence="2" type="ORF">HNQ70_000171</name>
</gene>
<keyword evidence="3" id="KW-1185">Reference proteome</keyword>
<protein>
    <submittedName>
        <fullName evidence="2">Hydroxyacylglutathione hydrolase</fullName>
        <ecNumber evidence="2">3.1.2.6</ecNumber>
    </submittedName>
</protein>
<dbReference type="AlphaFoldDB" id="A0A7W8HE48"/>
<evidence type="ECO:0000313" key="3">
    <source>
        <dbReference type="Proteomes" id="UP000532440"/>
    </source>
</evidence>
<dbReference type="Pfam" id="PF00753">
    <property type="entry name" value="Lactamase_B"/>
    <property type="match status" value="1"/>
</dbReference>
<dbReference type="GO" id="GO:0004416">
    <property type="term" value="F:hydroxyacylglutathione hydrolase activity"/>
    <property type="evidence" value="ECO:0007669"/>
    <property type="project" value="UniProtKB-EC"/>
</dbReference>
<comment type="caution">
    <text evidence="2">The sequence shown here is derived from an EMBL/GenBank/DDBJ whole genome shotgun (WGS) entry which is preliminary data.</text>
</comment>
<evidence type="ECO:0000313" key="2">
    <source>
        <dbReference type="EMBL" id="MBB5270187.1"/>
    </source>
</evidence>
<sequence>MQHTAIDYEHGISAIDSGYGRPMLDAVHLMIEDGRAAVIDTGCNDSVPRIVQALHVRGIPLDRVDWVLLTHVHLDHAGGAGLLLSQLPEARIAVHPRGARHMIDPARLMQGTIEVYGEAQARAMYGELVPVPAERIVEVGDGAEIALAGRAIGVLDTPGHARHHVCYLDTRTGHAFTGDTFGLSYRELDDGGRNFVFPSTTPVQFDPPALHRSIDRLLALRPDALYLTHFGQVRDIPRLGADLHRLVDAHAALAERWRGAGPEERSAGLRGGVRGLVLDEAARQRWALPEDQVLELFSGDIVLNAAGLEAWLHASAASSG</sequence>
<keyword evidence="2" id="KW-0378">Hydrolase</keyword>